<dbReference type="InterPro" id="IPR001611">
    <property type="entry name" value="Leu-rich_rpt"/>
</dbReference>
<evidence type="ECO:0000256" key="1">
    <source>
        <dbReference type="ARBA" id="ARBA00022614"/>
    </source>
</evidence>
<accession>A0AA86QEJ4</accession>
<dbReference type="InterPro" id="IPR003591">
    <property type="entry name" value="Leu-rich_rpt_typical-subtyp"/>
</dbReference>
<keyword evidence="5" id="KW-1185">Reference proteome</keyword>
<dbReference type="EMBL" id="CAXDID020000010">
    <property type="protein sequence ID" value="CAL5979069.1"/>
    <property type="molecule type" value="Genomic_DNA"/>
</dbReference>
<dbReference type="Pfam" id="PF12799">
    <property type="entry name" value="LRR_4"/>
    <property type="match status" value="2"/>
</dbReference>
<dbReference type="InterPro" id="IPR032675">
    <property type="entry name" value="LRR_dom_sf"/>
</dbReference>
<reference evidence="4 5" key="2">
    <citation type="submission" date="2024-07" db="EMBL/GenBank/DDBJ databases">
        <authorList>
            <person name="Akdeniz Z."/>
        </authorList>
    </citation>
    <scope>NUCLEOTIDE SEQUENCE [LARGE SCALE GENOMIC DNA]</scope>
</reference>
<dbReference type="PROSITE" id="PS51450">
    <property type="entry name" value="LRR"/>
    <property type="match status" value="4"/>
</dbReference>
<evidence type="ECO:0000313" key="3">
    <source>
        <dbReference type="EMBL" id="CAI9955386.1"/>
    </source>
</evidence>
<dbReference type="SMART" id="SM00365">
    <property type="entry name" value="LRR_SD22"/>
    <property type="match status" value="5"/>
</dbReference>
<dbReference type="PANTHER" id="PTHR46652">
    <property type="entry name" value="LEUCINE-RICH REPEAT AND IQ DOMAIN-CONTAINING PROTEIN 1-RELATED"/>
    <property type="match status" value="1"/>
</dbReference>
<name>A0AA86QEJ4_9EUKA</name>
<keyword evidence="2" id="KW-0677">Repeat</keyword>
<keyword evidence="1" id="KW-0433">Leucine-rich repeat</keyword>
<proteinExistence type="predicted"/>
<protein>
    <submittedName>
        <fullName evidence="3">Leucine-rich repeat domain-containing protein</fullName>
    </submittedName>
    <submittedName>
        <fullName evidence="4">Leucine-rich_repeat domain-containing protein</fullName>
    </submittedName>
</protein>
<evidence type="ECO:0000313" key="4">
    <source>
        <dbReference type="EMBL" id="CAL5979069.1"/>
    </source>
</evidence>
<evidence type="ECO:0000313" key="5">
    <source>
        <dbReference type="Proteomes" id="UP001642409"/>
    </source>
</evidence>
<dbReference type="EMBL" id="CATOUU010000865">
    <property type="protein sequence ID" value="CAI9955386.1"/>
    <property type="molecule type" value="Genomic_DNA"/>
</dbReference>
<reference evidence="3" key="1">
    <citation type="submission" date="2023-06" db="EMBL/GenBank/DDBJ databases">
        <authorList>
            <person name="Kurt Z."/>
        </authorList>
    </citation>
    <scope>NUCLEOTIDE SEQUENCE</scope>
</reference>
<dbReference type="InterPro" id="IPR025875">
    <property type="entry name" value="Leu-rich_rpt_4"/>
</dbReference>
<dbReference type="PANTHER" id="PTHR46652:SF3">
    <property type="entry name" value="LEUCINE-RICH REPEAT-CONTAINING PROTEIN 9"/>
    <property type="match status" value="1"/>
</dbReference>
<dbReference type="Gene3D" id="3.80.10.10">
    <property type="entry name" value="Ribonuclease Inhibitor"/>
    <property type="match status" value="2"/>
</dbReference>
<organism evidence="3">
    <name type="scientific">Hexamita inflata</name>
    <dbReference type="NCBI Taxonomy" id="28002"/>
    <lineage>
        <taxon>Eukaryota</taxon>
        <taxon>Metamonada</taxon>
        <taxon>Diplomonadida</taxon>
        <taxon>Hexamitidae</taxon>
        <taxon>Hexamitinae</taxon>
        <taxon>Hexamita</taxon>
    </lineage>
</organism>
<sequence length="411" mass="47592">MQPNQAIRSLKGLLKHFGSSQKLEILDLQQMKNLLEMDVPPKIWEDAFNKNLLSLSQELIQQTKQFRFDDGEIKHIYLISFLPNLTELDLSENNISDISSISKLKSLKKINLSINCIKDISGLQSLPDLTLLHLYDNKLTSYTLTLPNLVDLEISGNKGLQHKKISGLQHSPKLERLDLSETETTDLRTIPHQLFGLKELYLQSNNLTEISHLSNFVDLQCLDLGCNEQLQNIEPLKFCTQLTELSFQKTSVADLWSLQFMKNLNTLEMYKMKVVDLHPLQHLYRLERITAYDACIIDVSPLSKLTQLKDLSIWNNKITNAETLKHNNFSNYYFSNQKVPTTDELKFYNKILSVHSSHKQIRKIMNYNKFRTSLTQKKNHISVMLNNQIQTMNKQVDLLIQIVQNSISYLD</sequence>
<dbReference type="Proteomes" id="UP001642409">
    <property type="component" value="Unassembled WGS sequence"/>
</dbReference>
<dbReference type="AlphaFoldDB" id="A0AA86QEJ4"/>
<dbReference type="SMART" id="SM00369">
    <property type="entry name" value="LRR_TYP"/>
    <property type="match status" value="4"/>
</dbReference>
<evidence type="ECO:0000256" key="2">
    <source>
        <dbReference type="ARBA" id="ARBA00022737"/>
    </source>
</evidence>
<comment type="caution">
    <text evidence="3">The sequence shown here is derived from an EMBL/GenBank/DDBJ whole genome shotgun (WGS) entry which is preliminary data.</text>
</comment>
<dbReference type="SUPFAM" id="SSF52058">
    <property type="entry name" value="L domain-like"/>
    <property type="match status" value="1"/>
</dbReference>
<gene>
    <name evidence="3" type="ORF">HINF_LOCUS43031</name>
    <name evidence="4" type="ORF">HINF_LOCUS5216</name>
</gene>
<dbReference type="InterPro" id="IPR050836">
    <property type="entry name" value="SDS22/Internalin_LRR"/>
</dbReference>